<accession>A0A484BI19</accession>
<feature type="compositionally biased region" description="Low complexity" evidence="1">
    <location>
        <begin position="473"/>
        <end position="489"/>
    </location>
</feature>
<feature type="compositionally biased region" description="Low complexity" evidence="1">
    <location>
        <begin position="40"/>
        <end position="64"/>
    </location>
</feature>
<sequence>MAQQTQQPVAQQQQQQQQQQPPPPATPVSTPTTPQPPPINNNNNGIVSSSNNNNNNGNGNAVNAVPTIYNQQPQALYMSTAHGAAHHPHMPQGAHGPVLHPSPMLPAPLPSNFFVNNLTANVNLHNWPQTAYMPGGGAPTHYVSAHGDLPPEQGNPLIPQLAPMPHHQGNPNGHISSGMGGRNRGRGRTRGGGGGQRRGDYHGQRHMQQQLQLPPQQPQQLQPDGTSPAPNAMQLQPDQMVPQQPPEAQLQPVSYYAPHPYAAYGGYQGTYFAPHHGPIPAPPNAAGTPHPATGMPLYISHIPLYNGAPMYNYMGGCFYQPLMQPSEYQYLPDDGGQPQGGVVDDRQVWHPTHMYAEDYQEMAHANGDELNHNSSTLTSPETSSMLSPNYPIYDTQQIHEMQQQMGVMQIYEDGQLAPLQAMHPIAAPVPQYDDELSECGAAPAGIPAAWTLPADAPPQPMLVQAVPSHHIIQQQPQQQLPVQPPQAETPTPPAPQEALVLDT</sequence>
<proteinExistence type="predicted"/>
<dbReference type="AlphaFoldDB" id="A0A484BI19"/>
<dbReference type="EMBL" id="LSRL02000032">
    <property type="protein sequence ID" value="TDG48496.1"/>
    <property type="molecule type" value="Genomic_DNA"/>
</dbReference>
<dbReference type="STRING" id="7232.A0A484BI19"/>
<feature type="region of interest" description="Disordered" evidence="1">
    <location>
        <begin position="150"/>
        <end position="245"/>
    </location>
</feature>
<feature type="compositionally biased region" description="Polar residues" evidence="1">
    <location>
        <begin position="224"/>
        <end position="237"/>
    </location>
</feature>
<reference evidence="2 3" key="1">
    <citation type="journal article" date="2019" name="J. Hered.">
        <title>An Improved Genome Assembly for Drosophila navojoa, the Basal Species in the mojavensis Cluster.</title>
        <authorList>
            <person name="Vanderlinde T."/>
            <person name="Dupim E.G."/>
            <person name="Nazario-Yepiz N.O."/>
            <person name="Carvalho A.B."/>
        </authorList>
    </citation>
    <scope>NUCLEOTIDE SEQUENCE [LARGE SCALE GENOMIC DNA]</scope>
    <source>
        <strain evidence="2">Navoj_Jal97</strain>
        <tissue evidence="2">Whole organism</tissue>
    </source>
</reference>
<feature type="compositionally biased region" description="Low complexity" evidence="1">
    <location>
        <begin position="1"/>
        <end position="19"/>
    </location>
</feature>
<evidence type="ECO:0000256" key="1">
    <source>
        <dbReference type="SAM" id="MobiDB-lite"/>
    </source>
</evidence>
<organism evidence="2 3">
    <name type="scientific">Drosophila navojoa</name>
    <name type="common">Fruit fly</name>
    <dbReference type="NCBI Taxonomy" id="7232"/>
    <lineage>
        <taxon>Eukaryota</taxon>
        <taxon>Metazoa</taxon>
        <taxon>Ecdysozoa</taxon>
        <taxon>Arthropoda</taxon>
        <taxon>Hexapoda</taxon>
        <taxon>Insecta</taxon>
        <taxon>Pterygota</taxon>
        <taxon>Neoptera</taxon>
        <taxon>Endopterygota</taxon>
        <taxon>Diptera</taxon>
        <taxon>Brachycera</taxon>
        <taxon>Muscomorpha</taxon>
        <taxon>Ephydroidea</taxon>
        <taxon>Drosophilidae</taxon>
        <taxon>Drosophila</taxon>
    </lineage>
</organism>
<comment type="caution">
    <text evidence="2">The sequence shown here is derived from an EMBL/GenBank/DDBJ whole genome shotgun (WGS) entry which is preliminary data.</text>
</comment>
<feature type="compositionally biased region" description="Low complexity" evidence="1">
    <location>
        <begin position="208"/>
        <end position="223"/>
    </location>
</feature>
<keyword evidence="3" id="KW-1185">Reference proteome</keyword>
<evidence type="ECO:0000313" key="3">
    <source>
        <dbReference type="Proteomes" id="UP000295192"/>
    </source>
</evidence>
<name>A0A484BI19_DRONA</name>
<dbReference type="Proteomes" id="UP000295192">
    <property type="component" value="Unassembled WGS sequence"/>
</dbReference>
<dbReference type="OMA" id="EIQHQMG"/>
<protein>
    <submittedName>
        <fullName evidence="2">Uncharacterized protein</fullName>
    </submittedName>
</protein>
<feature type="region of interest" description="Disordered" evidence="1">
    <location>
        <begin position="470"/>
        <end position="503"/>
    </location>
</feature>
<gene>
    <name evidence="2" type="ORF">AWZ03_005040</name>
</gene>
<evidence type="ECO:0000313" key="2">
    <source>
        <dbReference type="EMBL" id="TDG48496.1"/>
    </source>
</evidence>
<feature type="region of interest" description="Disordered" evidence="1">
    <location>
        <begin position="1"/>
        <end position="64"/>
    </location>
</feature>